<organism evidence="1 2">
    <name type="scientific">Roseburia inulinivorans</name>
    <dbReference type="NCBI Taxonomy" id="360807"/>
    <lineage>
        <taxon>Bacteria</taxon>
        <taxon>Bacillati</taxon>
        <taxon>Bacillota</taxon>
        <taxon>Clostridia</taxon>
        <taxon>Lachnospirales</taxon>
        <taxon>Lachnospiraceae</taxon>
        <taxon>Roseburia</taxon>
    </lineage>
</organism>
<dbReference type="Proteomes" id="UP000049828">
    <property type="component" value="Unassembled WGS sequence"/>
</dbReference>
<dbReference type="AlphaFoldDB" id="A0A0M6X1B3"/>
<gene>
    <name evidence="1" type="ORF">RIL183_34411</name>
</gene>
<name>A0A0M6X1B3_9FIRM</name>
<accession>A0A0M6X1B3</accession>
<evidence type="ECO:0000313" key="2">
    <source>
        <dbReference type="Proteomes" id="UP000049828"/>
    </source>
</evidence>
<dbReference type="EMBL" id="CVRS01000143">
    <property type="protein sequence ID" value="CRL43578.1"/>
    <property type="molecule type" value="Genomic_DNA"/>
</dbReference>
<protein>
    <submittedName>
        <fullName evidence="1">Uncharacterized protein</fullName>
    </submittedName>
</protein>
<proteinExistence type="predicted"/>
<evidence type="ECO:0000313" key="1">
    <source>
        <dbReference type="EMBL" id="CRL43578.1"/>
    </source>
</evidence>
<sequence>MARIKNMKTIDLKIAENEENLRKLALICFFSIYQNLL</sequence>
<keyword evidence="2" id="KW-1185">Reference proteome</keyword>
<reference evidence="2" key="1">
    <citation type="submission" date="2015-05" db="EMBL/GenBank/DDBJ databases">
        <authorList>
            <consortium name="Pathogen Informatics"/>
        </authorList>
    </citation>
    <scope>NUCLEOTIDE SEQUENCE [LARGE SCALE GENOMIC DNA]</scope>
    <source>
        <strain evidence="2">L1-83</strain>
    </source>
</reference>